<keyword evidence="2" id="KW-1185">Reference proteome</keyword>
<proteinExistence type="predicted"/>
<dbReference type="RefSeq" id="WP_162034164.1">
    <property type="nucleotide sequence ID" value="NZ_CACVBR010000059.1"/>
</dbReference>
<organism evidence="1 2">
    <name type="scientific">Chryseobacterium potabilaquae</name>
    <dbReference type="NCBI Taxonomy" id="2675057"/>
    <lineage>
        <taxon>Bacteria</taxon>
        <taxon>Pseudomonadati</taxon>
        <taxon>Bacteroidota</taxon>
        <taxon>Flavobacteriia</taxon>
        <taxon>Flavobacteriales</taxon>
        <taxon>Weeksellaceae</taxon>
        <taxon>Chryseobacterium group</taxon>
        <taxon>Chryseobacterium</taxon>
    </lineage>
</organism>
<sequence>MNNQEKIEVLVSIGEKLWEDYSDDKLLEDEYLIKIYKVKKEINNSFVGKMKDLKLFANDLGYVLIKTSSFTIIQNAERIKINKN</sequence>
<protein>
    <submittedName>
        <fullName evidence="1">Uncharacterized protein</fullName>
    </submittedName>
</protein>
<dbReference type="EMBL" id="CACVBR010000059">
    <property type="protein sequence ID" value="CAA7197510.1"/>
    <property type="molecule type" value="Genomic_DNA"/>
</dbReference>
<reference evidence="1 2" key="1">
    <citation type="submission" date="2020-01" db="EMBL/GenBank/DDBJ databases">
        <authorList>
            <person name="Rodrigo-Torres L."/>
            <person name="Arahal R. D."/>
            <person name="Lucena T."/>
        </authorList>
    </citation>
    <scope>NUCLEOTIDE SEQUENCE [LARGE SCALE GENOMIC DNA]</scope>
    <source>
        <strain evidence="1 2">CECT 9293</strain>
    </source>
</reference>
<dbReference type="AlphaFoldDB" id="A0A6N4XEY2"/>
<dbReference type="Proteomes" id="UP000445144">
    <property type="component" value="Unassembled WGS sequence"/>
</dbReference>
<name>A0A6N4XEY2_9FLAO</name>
<evidence type="ECO:0000313" key="1">
    <source>
        <dbReference type="EMBL" id="CAA7197510.1"/>
    </source>
</evidence>
<gene>
    <name evidence="1" type="ORF">CHRY9293_03575</name>
</gene>
<accession>A0A6N4XEY2</accession>
<evidence type="ECO:0000313" key="2">
    <source>
        <dbReference type="Proteomes" id="UP000445144"/>
    </source>
</evidence>